<dbReference type="AlphaFoldDB" id="A0A3M7PMB8"/>
<evidence type="ECO:0000313" key="7">
    <source>
        <dbReference type="EMBL" id="RMZ99880.1"/>
    </source>
</evidence>
<dbReference type="Pfam" id="PF14050">
    <property type="entry name" value="Nudc_N"/>
    <property type="match status" value="1"/>
</dbReference>
<dbReference type="GO" id="GO:0051082">
    <property type="term" value="F:unfolded protein binding"/>
    <property type="evidence" value="ECO:0007669"/>
    <property type="project" value="TreeGrafter"/>
</dbReference>
<dbReference type="GO" id="GO:0046982">
    <property type="term" value="F:protein heterodimerization activity"/>
    <property type="evidence" value="ECO:0007669"/>
    <property type="project" value="InterPro"/>
</dbReference>
<dbReference type="InterPro" id="IPR025934">
    <property type="entry name" value="NudC_N_dom"/>
</dbReference>
<dbReference type="SUPFAM" id="SSF49764">
    <property type="entry name" value="HSP20-like chaperones"/>
    <property type="match status" value="1"/>
</dbReference>
<comment type="caution">
    <text evidence="7">The sequence shown here is derived from an EMBL/GenBank/DDBJ whole genome shotgun (WGS) entry which is preliminary data.</text>
</comment>
<name>A0A3M7PMB8_BRAPC</name>
<evidence type="ECO:0000256" key="1">
    <source>
        <dbReference type="ARBA" id="ARBA00004123"/>
    </source>
</evidence>
<keyword evidence="8" id="KW-1185">Reference proteome</keyword>
<evidence type="ECO:0000256" key="4">
    <source>
        <dbReference type="ARBA" id="ARBA00023163"/>
    </source>
</evidence>
<dbReference type="PANTHER" id="PTHR12356">
    <property type="entry name" value="NUCLEAR MOVEMENT PROTEIN NUDC"/>
    <property type="match status" value="1"/>
</dbReference>
<evidence type="ECO:0000256" key="3">
    <source>
        <dbReference type="ARBA" id="ARBA00023015"/>
    </source>
</evidence>
<dbReference type="InterPro" id="IPR009072">
    <property type="entry name" value="Histone-fold"/>
</dbReference>
<dbReference type="Gene3D" id="1.10.20.10">
    <property type="entry name" value="Histone, subunit A"/>
    <property type="match status" value="1"/>
</dbReference>
<dbReference type="Pfam" id="PF02269">
    <property type="entry name" value="TFIID-18kDa"/>
    <property type="match status" value="1"/>
</dbReference>
<evidence type="ECO:0000259" key="6">
    <source>
        <dbReference type="PROSITE" id="PS51203"/>
    </source>
</evidence>
<dbReference type="InterPro" id="IPR007052">
    <property type="entry name" value="CS_dom"/>
</dbReference>
<dbReference type="GO" id="GO:0005737">
    <property type="term" value="C:cytoplasm"/>
    <property type="evidence" value="ECO:0007669"/>
    <property type="project" value="TreeGrafter"/>
</dbReference>
<accession>A0A3M7PMB8</accession>
<proteinExistence type="predicted"/>
<gene>
    <name evidence="7" type="ORF">BpHYR1_018856</name>
</gene>
<dbReference type="Proteomes" id="UP000276133">
    <property type="component" value="Unassembled WGS sequence"/>
</dbReference>
<sequence>MNDFENLSAKEERYDDIFLSILQQEGKIEPFLDSVFRFLYRRTDFFLIQETSDQPYGFPPNVAKQIVSKVSLDTFQKYDSIPKDSLKKKLLDSNEEISSKTIQISNAPKSSEELDEQEKFQKDSCSYNGAVRDNYTWTQSIKDIDVRVPINPIIKTSKDVKVVVEKQSLKISVKNQDSWEVIIDDKLAWNIKPDECTWSLFPSDHIHINLEKVQERWWENLLINEPKIDLKKINPEKPLEDLDQESQAKIKQMMYDENQKRLGLPTIEEQKNLDILKKAWDAEGSPFKGTPFDPSITFLSEFSILVQIMADDMEDQFDDDNNEVETETYSSDKKKHYFLKELKMMMYGFGDEENPYQETTIRIMEVNRQNKVQIEDLMYLLRKDPRKYARAKDLLIMNEELKKARKAFDEAAKY</sequence>
<dbReference type="Gene3D" id="2.60.40.790">
    <property type="match status" value="1"/>
</dbReference>
<evidence type="ECO:0000256" key="5">
    <source>
        <dbReference type="ARBA" id="ARBA00023242"/>
    </source>
</evidence>
<dbReference type="InterPro" id="IPR037898">
    <property type="entry name" value="NudC_fam"/>
</dbReference>
<keyword evidence="3" id="KW-0805">Transcription regulation</keyword>
<comment type="subcellular location">
    <subcellularLocation>
        <location evidence="1">Nucleus</location>
    </subcellularLocation>
</comment>
<dbReference type="InterPro" id="IPR003195">
    <property type="entry name" value="TFIID_TAF13"/>
</dbReference>
<dbReference type="PANTHER" id="PTHR12356:SF19">
    <property type="entry name" value="NUDC DOMAIN-CONTAINING PROTEIN 3"/>
    <property type="match status" value="1"/>
</dbReference>
<evidence type="ECO:0000313" key="8">
    <source>
        <dbReference type="Proteomes" id="UP000276133"/>
    </source>
</evidence>
<protein>
    <submittedName>
        <fullName evidence="7">NudC domain-containing 3-like</fullName>
    </submittedName>
</protein>
<dbReference type="InterPro" id="IPR008978">
    <property type="entry name" value="HSP20-like_chaperone"/>
</dbReference>
<keyword evidence="5" id="KW-0539">Nucleus</keyword>
<keyword evidence="2" id="KW-0597">Phosphoprotein</keyword>
<organism evidence="7 8">
    <name type="scientific">Brachionus plicatilis</name>
    <name type="common">Marine rotifer</name>
    <name type="synonym">Brachionus muelleri</name>
    <dbReference type="NCBI Taxonomy" id="10195"/>
    <lineage>
        <taxon>Eukaryota</taxon>
        <taxon>Metazoa</taxon>
        <taxon>Spiralia</taxon>
        <taxon>Gnathifera</taxon>
        <taxon>Rotifera</taxon>
        <taxon>Eurotatoria</taxon>
        <taxon>Monogononta</taxon>
        <taxon>Pseudotrocha</taxon>
        <taxon>Ploima</taxon>
        <taxon>Brachionidae</taxon>
        <taxon>Brachionus</taxon>
    </lineage>
</organism>
<dbReference type="STRING" id="10195.A0A3M7PMB8"/>
<dbReference type="OrthoDB" id="515366at2759"/>
<dbReference type="EMBL" id="REGN01010007">
    <property type="protein sequence ID" value="RMZ99880.1"/>
    <property type="molecule type" value="Genomic_DNA"/>
</dbReference>
<dbReference type="CDD" id="cd07978">
    <property type="entry name" value="HFD_TAF13"/>
    <property type="match status" value="1"/>
</dbReference>
<evidence type="ECO:0000256" key="2">
    <source>
        <dbReference type="ARBA" id="ARBA00022553"/>
    </source>
</evidence>
<feature type="domain" description="CS" evidence="6">
    <location>
        <begin position="130"/>
        <end position="222"/>
    </location>
</feature>
<dbReference type="PROSITE" id="PS51203">
    <property type="entry name" value="CS"/>
    <property type="match status" value="1"/>
</dbReference>
<dbReference type="CDD" id="cd06467">
    <property type="entry name" value="p23_NUDC_like"/>
    <property type="match status" value="1"/>
</dbReference>
<dbReference type="GO" id="GO:0006457">
    <property type="term" value="P:protein folding"/>
    <property type="evidence" value="ECO:0007669"/>
    <property type="project" value="TreeGrafter"/>
</dbReference>
<keyword evidence="4" id="KW-0804">Transcription</keyword>
<dbReference type="GO" id="GO:0006366">
    <property type="term" value="P:transcription by RNA polymerase II"/>
    <property type="evidence" value="ECO:0007669"/>
    <property type="project" value="InterPro"/>
</dbReference>
<dbReference type="Pfam" id="PF04969">
    <property type="entry name" value="CS"/>
    <property type="match status" value="1"/>
</dbReference>
<reference evidence="7 8" key="1">
    <citation type="journal article" date="2018" name="Sci. Rep.">
        <title>Genomic signatures of local adaptation to the degree of environmental predictability in rotifers.</title>
        <authorList>
            <person name="Franch-Gras L."/>
            <person name="Hahn C."/>
            <person name="Garcia-Roger E.M."/>
            <person name="Carmona M.J."/>
            <person name="Serra M."/>
            <person name="Gomez A."/>
        </authorList>
    </citation>
    <scope>NUCLEOTIDE SEQUENCE [LARGE SCALE GENOMIC DNA]</scope>
    <source>
        <strain evidence="7">HYR1</strain>
    </source>
</reference>
<dbReference type="GO" id="GO:0005634">
    <property type="term" value="C:nucleus"/>
    <property type="evidence" value="ECO:0007669"/>
    <property type="project" value="UniProtKB-SubCell"/>
</dbReference>